<feature type="domain" description="Metallo-beta-lactamase" evidence="2">
    <location>
        <begin position="55"/>
        <end position="248"/>
    </location>
</feature>
<keyword evidence="3" id="KW-0378">Hydrolase</keyword>
<dbReference type="RefSeq" id="WP_073589193.1">
    <property type="nucleotide sequence ID" value="NZ_FRFD01000007.1"/>
</dbReference>
<sequence>MTKKENRLYKFRWFFKLSFILVIFLAFTGCSAQDMNSNTDIDTGILKVMYLDVGQGDSILLESQGEAMLIDAGEAEKGDTVVSDIKAENIKELKYVIGTHPHSDHIGGLAQVIQTFKTGEVFLSDVTYNSKEYDNLLQVIGKEIKMTHPSAGDTYRLGNASFTFVTPAKEDYGDNVNNYSLGIRLVNGKTSFLFTGDLEEKAEKDLALSGRNIEADVLKVNHHGSLTSSCPEFLKAVDPTYAMISCGKNNTYGHPAYATLAGLEEEDIQTYRTDLQGTIVITSDGKNISVKTTGKIKDKKADKSNELVYITEKGNKYHRKDCKYIKGNYRSVSLKKAKEEGYEPCRVCKP</sequence>
<keyword evidence="1" id="KW-0732">Signal</keyword>
<feature type="chain" id="PRO_5038924114" evidence="1">
    <location>
        <begin position="33"/>
        <end position="350"/>
    </location>
</feature>
<dbReference type="EMBL" id="FRFD01000007">
    <property type="protein sequence ID" value="SHO49929.1"/>
    <property type="molecule type" value="Genomic_DNA"/>
</dbReference>
<dbReference type="AlphaFoldDB" id="A0A1M7YBG3"/>
<reference evidence="3 4" key="1">
    <citation type="submission" date="2016-12" db="EMBL/GenBank/DDBJ databases">
        <authorList>
            <person name="Song W.-J."/>
            <person name="Kurnit D.M."/>
        </authorList>
    </citation>
    <scope>NUCLEOTIDE SEQUENCE [LARGE SCALE GENOMIC DNA]</scope>
    <source>
        <strain evidence="3 4">DSM 12503</strain>
    </source>
</reference>
<dbReference type="SUPFAM" id="SSF57884">
    <property type="entry name" value="Ada DNA repair protein, N-terminal domain (N-Ada 10)"/>
    <property type="match status" value="1"/>
</dbReference>
<dbReference type="PROSITE" id="PS51257">
    <property type="entry name" value="PROKAR_LIPOPROTEIN"/>
    <property type="match status" value="1"/>
</dbReference>
<keyword evidence="4" id="KW-1185">Reference proteome</keyword>
<name>A0A1M7YBG3_9FIRM</name>
<evidence type="ECO:0000256" key="1">
    <source>
        <dbReference type="SAM" id="SignalP"/>
    </source>
</evidence>
<dbReference type="CDD" id="cd07731">
    <property type="entry name" value="ComA-like_MBL-fold"/>
    <property type="match status" value="1"/>
</dbReference>
<dbReference type="GO" id="GO:0016787">
    <property type="term" value="F:hydrolase activity"/>
    <property type="evidence" value="ECO:0007669"/>
    <property type="project" value="UniProtKB-KW"/>
</dbReference>
<dbReference type="Gene3D" id="3.40.10.10">
    <property type="entry name" value="DNA Methylphosphotriester Repair Domain"/>
    <property type="match status" value="1"/>
</dbReference>
<evidence type="ECO:0000313" key="4">
    <source>
        <dbReference type="Proteomes" id="UP000184612"/>
    </source>
</evidence>
<feature type="signal peptide" evidence="1">
    <location>
        <begin position="1"/>
        <end position="32"/>
    </location>
</feature>
<evidence type="ECO:0000259" key="2">
    <source>
        <dbReference type="SMART" id="SM00849"/>
    </source>
</evidence>
<dbReference type="PANTHER" id="PTHR30619:SF7">
    <property type="entry name" value="BETA-LACTAMASE DOMAIN PROTEIN"/>
    <property type="match status" value="1"/>
</dbReference>
<dbReference type="STRING" id="1121345.SAMN02745217_02499"/>
<dbReference type="Pfam" id="PF00753">
    <property type="entry name" value="Lactamase_B"/>
    <property type="match status" value="1"/>
</dbReference>
<proteinExistence type="predicted"/>
<dbReference type="InterPro" id="IPR035681">
    <property type="entry name" value="ComA-like_MBL"/>
</dbReference>
<organism evidence="3 4">
    <name type="scientific">Anaerocolumna xylanovorans DSM 12503</name>
    <dbReference type="NCBI Taxonomy" id="1121345"/>
    <lineage>
        <taxon>Bacteria</taxon>
        <taxon>Bacillati</taxon>
        <taxon>Bacillota</taxon>
        <taxon>Clostridia</taxon>
        <taxon>Lachnospirales</taxon>
        <taxon>Lachnospiraceae</taxon>
        <taxon>Anaerocolumna</taxon>
    </lineage>
</organism>
<dbReference type="InterPro" id="IPR001279">
    <property type="entry name" value="Metallo-B-lactamas"/>
</dbReference>
<dbReference type="SUPFAM" id="SSF56281">
    <property type="entry name" value="Metallo-hydrolase/oxidoreductase"/>
    <property type="match status" value="1"/>
</dbReference>
<dbReference type="PANTHER" id="PTHR30619">
    <property type="entry name" value="DNA INTERNALIZATION/COMPETENCE PROTEIN COMEC/REC2"/>
    <property type="match status" value="1"/>
</dbReference>
<dbReference type="InterPro" id="IPR035451">
    <property type="entry name" value="Ada-like_dom_sf"/>
</dbReference>
<accession>A0A1M7YBG3</accession>
<protein>
    <submittedName>
        <fullName evidence="3">Metal-dependent hydrolase, beta-lactamase superfamily II</fullName>
    </submittedName>
</protein>
<evidence type="ECO:0000313" key="3">
    <source>
        <dbReference type="EMBL" id="SHO49929.1"/>
    </source>
</evidence>
<dbReference type="Gene3D" id="3.60.15.10">
    <property type="entry name" value="Ribonuclease Z/Hydroxyacylglutathione hydrolase-like"/>
    <property type="match status" value="1"/>
</dbReference>
<dbReference type="InterPro" id="IPR052159">
    <property type="entry name" value="Competence_DNA_uptake"/>
</dbReference>
<dbReference type="InterPro" id="IPR036866">
    <property type="entry name" value="RibonucZ/Hydroxyglut_hydro"/>
</dbReference>
<gene>
    <name evidence="3" type="ORF">SAMN02745217_02499</name>
</gene>
<dbReference type="Proteomes" id="UP000184612">
    <property type="component" value="Unassembled WGS sequence"/>
</dbReference>
<dbReference type="OrthoDB" id="9783680at2"/>
<dbReference type="SMART" id="SM00849">
    <property type="entry name" value="Lactamase_B"/>
    <property type="match status" value="1"/>
</dbReference>